<feature type="region of interest" description="Disordered" evidence="1">
    <location>
        <begin position="187"/>
        <end position="234"/>
    </location>
</feature>
<evidence type="ECO:0000313" key="2">
    <source>
        <dbReference type="EMBL" id="KAK8082985.1"/>
    </source>
</evidence>
<reference evidence="2 3" key="1">
    <citation type="submission" date="2023-01" db="EMBL/GenBank/DDBJ databases">
        <title>Analysis of 21 Apiospora genomes using comparative genomics revels a genus with tremendous synthesis potential of carbohydrate active enzymes and secondary metabolites.</title>
        <authorList>
            <person name="Sorensen T."/>
        </authorList>
    </citation>
    <scope>NUCLEOTIDE SEQUENCE [LARGE SCALE GENOMIC DNA]</scope>
    <source>
        <strain evidence="2 3">CBS 83171</strain>
    </source>
</reference>
<feature type="region of interest" description="Disordered" evidence="1">
    <location>
        <begin position="46"/>
        <end position="78"/>
    </location>
</feature>
<feature type="region of interest" description="Disordered" evidence="1">
    <location>
        <begin position="98"/>
        <end position="155"/>
    </location>
</feature>
<feature type="compositionally biased region" description="Basic and acidic residues" evidence="1">
    <location>
        <begin position="106"/>
        <end position="115"/>
    </location>
</feature>
<accession>A0ABR1WKG6</accession>
<sequence length="234" mass="25962">MLRILLDTPQRSSESRSGDLVDDRLVRYAQLRARRNSLSDEAIAACRGRSPLPPPSPPPSPSPSLLALPPDPPIAEPRRIDTHTATLPALEDRLVREVSLQQTPSKQHDEARVVERSVTPEPPVATDCYRPRSPLQSRPPPQPRHRPRPRPRPAAIYVDSPVGIHEIPVVIHQFPVVVRDVPVLLTPDVGTPRAQSPKPKSLREPVKKFFKKAVAPSRQKVRSPGDLSTATMHD</sequence>
<evidence type="ECO:0000256" key="1">
    <source>
        <dbReference type="SAM" id="MobiDB-lite"/>
    </source>
</evidence>
<evidence type="ECO:0000313" key="3">
    <source>
        <dbReference type="Proteomes" id="UP001446871"/>
    </source>
</evidence>
<dbReference type="EMBL" id="JAQQWM010000001">
    <property type="protein sequence ID" value="KAK8082985.1"/>
    <property type="molecule type" value="Genomic_DNA"/>
</dbReference>
<comment type="caution">
    <text evidence="2">The sequence shown here is derived from an EMBL/GenBank/DDBJ whole genome shotgun (WGS) entry which is preliminary data.</text>
</comment>
<keyword evidence="3" id="KW-1185">Reference proteome</keyword>
<gene>
    <name evidence="2" type="ORF">PG996_001766</name>
</gene>
<name>A0ABR1WKG6_9PEZI</name>
<feature type="compositionally biased region" description="Pro residues" evidence="1">
    <location>
        <begin position="51"/>
        <end position="62"/>
    </location>
</feature>
<dbReference type="Proteomes" id="UP001446871">
    <property type="component" value="Unassembled WGS sequence"/>
</dbReference>
<feature type="region of interest" description="Disordered" evidence="1">
    <location>
        <begin position="1"/>
        <end position="20"/>
    </location>
</feature>
<organism evidence="2 3">
    <name type="scientific">Apiospora saccharicola</name>
    <dbReference type="NCBI Taxonomy" id="335842"/>
    <lineage>
        <taxon>Eukaryota</taxon>
        <taxon>Fungi</taxon>
        <taxon>Dikarya</taxon>
        <taxon>Ascomycota</taxon>
        <taxon>Pezizomycotina</taxon>
        <taxon>Sordariomycetes</taxon>
        <taxon>Xylariomycetidae</taxon>
        <taxon>Amphisphaeriales</taxon>
        <taxon>Apiosporaceae</taxon>
        <taxon>Apiospora</taxon>
    </lineage>
</organism>
<protein>
    <submittedName>
        <fullName evidence="2">Uncharacterized protein</fullName>
    </submittedName>
</protein>
<proteinExistence type="predicted"/>